<gene>
    <name evidence="3" type="ORF">SAMN04489732_12654</name>
</gene>
<name>A0A1H8YMC0_9PSEU</name>
<feature type="domain" description="DUF1707" evidence="2">
    <location>
        <begin position="6"/>
        <end position="58"/>
    </location>
</feature>
<reference evidence="3 4" key="1">
    <citation type="submission" date="2016-10" db="EMBL/GenBank/DDBJ databases">
        <authorList>
            <person name="de Groot N.N."/>
        </authorList>
    </citation>
    <scope>NUCLEOTIDE SEQUENCE [LARGE SCALE GENOMIC DNA]</scope>
    <source>
        <strain evidence="3 4">DSM 44993</strain>
    </source>
</reference>
<protein>
    <recommendedName>
        <fullName evidence="2">DUF1707 domain-containing protein</fullName>
    </recommendedName>
</protein>
<evidence type="ECO:0000313" key="4">
    <source>
        <dbReference type="Proteomes" id="UP000198582"/>
    </source>
</evidence>
<evidence type="ECO:0000313" key="3">
    <source>
        <dbReference type="EMBL" id="SEP53330.1"/>
    </source>
</evidence>
<feature type="transmembrane region" description="Helical" evidence="1">
    <location>
        <begin position="73"/>
        <end position="99"/>
    </location>
</feature>
<dbReference type="STRING" id="394193.SAMN04489732_12654"/>
<evidence type="ECO:0000259" key="2">
    <source>
        <dbReference type="Pfam" id="PF08044"/>
    </source>
</evidence>
<proteinExistence type="predicted"/>
<dbReference type="PANTHER" id="PTHR40763">
    <property type="entry name" value="MEMBRANE PROTEIN-RELATED"/>
    <property type="match status" value="1"/>
</dbReference>
<dbReference type="EMBL" id="FOEF01000026">
    <property type="protein sequence ID" value="SEP53330.1"/>
    <property type="molecule type" value="Genomic_DNA"/>
</dbReference>
<dbReference type="InterPro" id="IPR012551">
    <property type="entry name" value="DUF1707_SHOCT-like"/>
</dbReference>
<dbReference type="Proteomes" id="UP000198582">
    <property type="component" value="Unassembled WGS sequence"/>
</dbReference>
<accession>A0A1H8YMC0</accession>
<dbReference type="RefSeq" id="WP_177231763.1">
    <property type="nucleotide sequence ID" value="NZ_FOEF01000026.1"/>
</dbReference>
<keyword evidence="1" id="KW-0472">Membrane</keyword>
<dbReference type="Pfam" id="PF08044">
    <property type="entry name" value="DUF1707"/>
    <property type="match status" value="1"/>
</dbReference>
<dbReference type="PANTHER" id="PTHR40763:SF4">
    <property type="entry name" value="DUF1707 DOMAIN-CONTAINING PROTEIN"/>
    <property type="match status" value="1"/>
</dbReference>
<keyword evidence="1" id="KW-0812">Transmembrane</keyword>
<sequence>MTDPGLRASDADRERVVSLLHAQVGEGRLTLEEFSERSAAAYAARTVGELVTLTRDLPVLVSPSPAPTPVSRWLVPLAVVLAVLFLAGALLALAGPATAGGMGQMMAQMGRICG</sequence>
<keyword evidence="1" id="KW-1133">Transmembrane helix</keyword>
<keyword evidence="4" id="KW-1185">Reference proteome</keyword>
<dbReference type="AlphaFoldDB" id="A0A1H8YMC0"/>
<evidence type="ECO:0000256" key="1">
    <source>
        <dbReference type="SAM" id="Phobius"/>
    </source>
</evidence>
<organism evidence="3 4">
    <name type="scientific">Amycolatopsis saalfeldensis</name>
    <dbReference type="NCBI Taxonomy" id="394193"/>
    <lineage>
        <taxon>Bacteria</taxon>
        <taxon>Bacillati</taxon>
        <taxon>Actinomycetota</taxon>
        <taxon>Actinomycetes</taxon>
        <taxon>Pseudonocardiales</taxon>
        <taxon>Pseudonocardiaceae</taxon>
        <taxon>Amycolatopsis</taxon>
    </lineage>
</organism>